<dbReference type="KEGG" id="rhg:EXZ61_17705"/>
<dbReference type="Pfam" id="PF00384">
    <property type="entry name" value="Molybdopterin"/>
    <property type="match status" value="1"/>
</dbReference>
<dbReference type="InterPro" id="IPR006655">
    <property type="entry name" value="Mopterin_OxRdtase_prok_CS"/>
</dbReference>
<reference evidence="13" key="2">
    <citation type="journal article" date="2020" name="Int. J. Syst. Evol. Microbiol.">
        <title>Genomic insights into a novel species Rhodoferax aquaticus sp. nov., isolated from freshwater.</title>
        <authorList>
            <person name="Li T."/>
            <person name="Zhuo Y."/>
            <person name="Jin C.Z."/>
            <person name="Wu X."/>
            <person name="Ko S.R."/>
            <person name="Jin F.J."/>
            <person name="Ahn C.Y."/>
            <person name="Oh H.M."/>
            <person name="Lee H.G."/>
            <person name="Jin L."/>
        </authorList>
    </citation>
    <scope>NUCLEOTIDE SEQUENCE [LARGE SCALE GENOMIC DNA]</scope>
    <source>
        <strain evidence="13">Gr-4</strain>
    </source>
</reference>
<name>A0A515ET63_9BURK</name>
<organism evidence="12 13">
    <name type="scientific">Rhodoferax aquaticus</name>
    <dbReference type="NCBI Taxonomy" id="2527691"/>
    <lineage>
        <taxon>Bacteria</taxon>
        <taxon>Pseudomonadati</taxon>
        <taxon>Pseudomonadota</taxon>
        <taxon>Betaproteobacteria</taxon>
        <taxon>Burkholderiales</taxon>
        <taxon>Comamonadaceae</taxon>
        <taxon>Rhodoferax</taxon>
    </lineage>
</organism>
<keyword evidence="5" id="KW-0500">Molybdenum</keyword>
<evidence type="ECO:0000313" key="12">
    <source>
        <dbReference type="EMBL" id="QDL55860.1"/>
    </source>
</evidence>
<dbReference type="CDD" id="cd02754">
    <property type="entry name" value="MopB_Nitrate-R-NapA-like"/>
    <property type="match status" value="1"/>
</dbReference>
<dbReference type="SMART" id="SM00926">
    <property type="entry name" value="Molybdop_Fe4S4"/>
    <property type="match status" value="1"/>
</dbReference>
<protein>
    <submittedName>
        <fullName evidence="12">Nitrate reductase</fullName>
    </submittedName>
</protein>
<dbReference type="EMBL" id="CP036282">
    <property type="protein sequence ID" value="QDL55860.1"/>
    <property type="molecule type" value="Genomic_DNA"/>
</dbReference>
<dbReference type="PANTHER" id="PTHR43105:SF9">
    <property type="entry name" value="NADPH-FE(3+) OXIDOREDUCTASE SUBUNIT ALPHA"/>
    <property type="match status" value="1"/>
</dbReference>
<dbReference type="Gene3D" id="3.40.50.740">
    <property type="match status" value="1"/>
</dbReference>
<dbReference type="GO" id="GO:0051539">
    <property type="term" value="F:4 iron, 4 sulfur cluster binding"/>
    <property type="evidence" value="ECO:0007669"/>
    <property type="project" value="UniProtKB-KW"/>
</dbReference>
<dbReference type="GO" id="GO:0046872">
    <property type="term" value="F:metal ion binding"/>
    <property type="evidence" value="ECO:0007669"/>
    <property type="project" value="UniProtKB-KW"/>
</dbReference>
<feature type="domain" description="4Fe-4S Mo/W bis-MGD-type" evidence="11">
    <location>
        <begin position="1"/>
        <end position="57"/>
    </location>
</feature>
<comment type="cofactor">
    <cofactor evidence="2">
        <name>[4Fe-4S] cluster</name>
        <dbReference type="ChEBI" id="CHEBI:49883"/>
    </cofactor>
</comment>
<evidence type="ECO:0000256" key="3">
    <source>
        <dbReference type="ARBA" id="ARBA00008747"/>
    </source>
</evidence>
<dbReference type="GO" id="GO:1990204">
    <property type="term" value="C:oxidoreductase complex"/>
    <property type="evidence" value="ECO:0007669"/>
    <property type="project" value="UniProtKB-ARBA"/>
</dbReference>
<evidence type="ECO:0000256" key="8">
    <source>
        <dbReference type="ARBA" id="ARBA00023004"/>
    </source>
</evidence>
<dbReference type="PANTHER" id="PTHR43105">
    <property type="entry name" value="RESPIRATORY NITRATE REDUCTASE"/>
    <property type="match status" value="1"/>
</dbReference>
<dbReference type="Gene3D" id="3.40.228.10">
    <property type="entry name" value="Dimethylsulfoxide Reductase, domain 2"/>
    <property type="match status" value="1"/>
</dbReference>
<dbReference type="Gene3D" id="2.20.25.90">
    <property type="entry name" value="ADC-like domains"/>
    <property type="match status" value="1"/>
</dbReference>
<evidence type="ECO:0000256" key="10">
    <source>
        <dbReference type="ARBA" id="ARBA00023063"/>
    </source>
</evidence>
<evidence type="ECO:0000256" key="4">
    <source>
        <dbReference type="ARBA" id="ARBA00022485"/>
    </source>
</evidence>
<evidence type="ECO:0000256" key="1">
    <source>
        <dbReference type="ARBA" id="ARBA00001942"/>
    </source>
</evidence>
<reference evidence="13" key="1">
    <citation type="submission" date="2019-02" db="EMBL/GenBank/DDBJ databases">
        <title>Complete genome sequence of Rhodoferax sp. Gr-4.</title>
        <authorList>
            <person name="Jin L."/>
        </authorList>
    </citation>
    <scope>NUCLEOTIDE SEQUENCE [LARGE SCALE GENOMIC DNA]</scope>
    <source>
        <strain evidence="13">Gr-4</strain>
    </source>
</reference>
<dbReference type="Gene3D" id="1.10.10.1100">
    <property type="entry name" value="BFD-like [2Fe-2S]-binding domain"/>
    <property type="match status" value="1"/>
</dbReference>
<dbReference type="GO" id="GO:0016491">
    <property type="term" value="F:oxidoreductase activity"/>
    <property type="evidence" value="ECO:0007669"/>
    <property type="project" value="UniProtKB-KW"/>
</dbReference>
<dbReference type="RefSeq" id="WP_142813012.1">
    <property type="nucleotide sequence ID" value="NZ_CP036282.1"/>
</dbReference>
<comment type="similarity">
    <text evidence="3">Belongs to the prokaryotic molybdopterin-containing oxidoreductase family. NasA/NapA/NarB subfamily.</text>
</comment>
<dbReference type="GO" id="GO:0043546">
    <property type="term" value="F:molybdopterin cofactor binding"/>
    <property type="evidence" value="ECO:0007669"/>
    <property type="project" value="InterPro"/>
</dbReference>
<dbReference type="InterPro" id="IPR007419">
    <property type="entry name" value="BFD-like_2Fe2S-bd_dom"/>
</dbReference>
<evidence type="ECO:0000256" key="7">
    <source>
        <dbReference type="ARBA" id="ARBA00023002"/>
    </source>
</evidence>
<keyword evidence="8" id="KW-0408">Iron</keyword>
<dbReference type="InterPro" id="IPR050123">
    <property type="entry name" value="Prok_molybdopt-oxidoreductase"/>
</dbReference>
<dbReference type="Pfam" id="PF04324">
    <property type="entry name" value="Fer2_BFD"/>
    <property type="match status" value="1"/>
</dbReference>
<evidence type="ECO:0000259" key="11">
    <source>
        <dbReference type="PROSITE" id="PS51669"/>
    </source>
</evidence>
<evidence type="ECO:0000256" key="5">
    <source>
        <dbReference type="ARBA" id="ARBA00022505"/>
    </source>
</evidence>
<dbReference type="GO" id="GO:0045333">
    <property type="term" value="P:cellular respiration"/>
    <property type="evidence" value="ECO:0007669"/>
    <property type="project" value="UniProtKB-ARBA"/>
</dbReference>
<dbReference type="CDD" id="cd02791">
    <property type="entry name" value="MopB_CT_Nitrate-R-NapA-like"/>
    <property type="match status" value="1"/>
</dbReference>
<accession>A0A515ET63</accession>
<dbReference type="SUPFAM" id="SSF50692">
    <property type="entry name" value="ADC-like"/>
    <property type="match status" value="1"/>
</dbReference>
<dbReference type="GO" id="GO:0016020">
    <property type="term" value="C:membrane"/>
    <property type="evidence" value="ECO:0007669"/>
    <property type="project" value="TreeGrafter"/>
</dbReference>
<dbReference type="InterPro" id="IPR009010">
    <property type="entry name" value="Asp_de-COase-like_dom_sf"/>
</dbReference>
<dbReference type="InterPro" id="IPR041957">
    <property type="entry name" value="CT_Nitrate-R-NapA-like"/>
</dbReference>
<proteinExistence type="inferred from homology"/>
<dbReference type="InterPro" id="IPR041854">
    <property type="entry name" value="BFD-like_2Fe2S-bd_dom_sf"/>
</dbReference>
<dbReference type="PROSITE" id="PS51669">
    <property type="entry name" value="4FE4S_MOW_BIS_MGD"/>
    <property type="match status" value="1"/>
</dbReference>
<dbReference type="Proteomes" id="UP000317365">
    <property type="component" value="Chromosome"/>
</dbReference>
<dbReference type="PROSITE" id="PS00490">
    <property type="entry name" value="MOLYBDOPTERIN_PROK_2"/>
    <property type="match status" value="1"/>
</dbReference>
<keyword evidence="9" id="KW-0411">Iron-sulfur</keyword>
<dbReference type="GO" id="GO:0042128">
    <property type="term" value="P:nitrate assimilation"/>
    <property type="evidence" value="ECO:0007669"/>
    <property type="project" value="UniProtKB-KW"/>
</dbReference>
<evidence type="ECO:0000256" key="9">
    <source>
        <dbReference type="ARBA" id="ARBA00023014"/>
    </source>
</evidence>
<sequence>MKETRSTCPYCGVGCGVIIHSEGAQITGVKGDPQHPANFGRLCSKGSTLQLSATAEVTLQTRLLQPLQRLVRGSTPQPVTWDSALHTATTKFAQIIRDYGPDAVGFYVSGQLLTEDYYVFNKLAKGLIGTNNIDTNSRLCMSSAVAGYKKTLGADAPPNCYDDVQFAQTLFIAGSNTAFAHPVLFRRIEDARRANPTQKMVVVDVRRTDTAEVADLFLQIQPGTDVMLFHGMLHLMLWEGWVDPAYMRAHTSGFDALKATVRDYTPDAVAATCGIRKEDLVLASRWFAGVDDSDVAHSRTPTLSLYCQGLNQSSAGTAKNAALINLHLACGQIGKPGAGPFSLTGQPNAMGGREVGGLANLLSAHRDLANPAHRAEVAALWGVSQVPDKPGKTAVEMFQAAADGEIKALWIACTNPAQSMPDQATVRRALERAEFVVLQEAFATTATCAYADLLLPATTWGEKDGTVTNSERRISRVRPAVAAPGDAHHGPRHDWAIAVDFAQRLEKLLVASTVPIEGLNQAQPTRSLFPYPTPESVWNEHRESTRGRDLDITGMSYQQLEERPLQWPMREGQSAGAQRLYEDGVFPTADGRAHFANVVYKPVAEARDARFPFSLTTGRLRDQWHGMSRTGTVGRLFGHVSEPAVLMHPQDMARRLLKEGDLVHLSSKRGAVVLPVQASKALAMSQLFMAMHWGEEFVSGLGAKGQRLSGVNALTTSAFCPDSKQPEFKHAAVKVVKAELPWSLVAMAWLPDAYALTARRALQSLMAEFAYASCVPFANAVALDSTAARQGVLFKASHAEAIGPEALQRIAAVLQLDGADVVRYDDPKRGQQRRLRRRMEGTDTRLEGFLLAGDTRAQRWIAPLLQGELPVQSYGRALLSPGATPPIPVASAGTVVCTCFNVTDQQIHSTLSLCEGSPTQRLQSLQTALQCGTNCGSCLPQLQGLVRRSADMRSETP</sequence>
<dbReference type="Pfam" id="PF04879">
    <property type="entry name" value="Molybdop_Fe4S4"/>
    <property type="match status" value="1"/>
</dbReference>
<keyword evidence="6" id="KW-0479">Metal-binding</keyword>
<keyword evidence="10" id="KW-0534">Nitrate assimilation</keyword>
<evidence type="ECO:0000256" key="2">
    <source>
        <dbReference type="ARBA" id="ARBA00001966"/>
    </source>
</evidence>
<dbReference type="InterPro" id="IPR006656">
    <property type="entry name" value="Mopterin_OxRdtase"/>
</dbReference>
<gene>
    <name evidence="12" type="ORF">EXZ61_17705</name>
</gene>
<keyword evidence="4" id="KW-0004">4Fe-4S</keyword>
<dbReference type="InterPro" id="IPR006963">
    <property type="entry name" value="Mopterin_OxRdtase_4Fe-4S_dom"/>
</dbReference>
<evidence type="ECO:0000256" key="6">
    <source>
        <dbReference type="ARBA" id="ARBA00022723"/>
    </source>
</evidence>
<evidence type="ECO:0000313" key="13">
    <source>
        <dbReference type="Proteomes" id="UP000317365"/>
    </source>
</evidence>
<dbReference type="Pfam" id="PF01568">
    <property type="entry name" value="Molydop_binding"/>
    <property type="match status" value="1"/>
</dbReference>
<keyword evidence="7" id="KW-0560">Oxidoreductase</keyword>
<comment type="cofactor">
    <cofactor evidence="1">
        <name>Mo-bis(molybdopterin guanine dinucleotide)</name>
        <dbReference type="ChEBI" id="CHEBI:60539"/>
    </cofactor>
</comment>
<dbReference type="Gene3D" id="2.40.40.20">
    <property type="match status" value="1"/>
</dbReference>
<dbReference type="SUPFAM" id="SSF53706">
    <property type="entry name" value="Formate dehydrogenase/DMSO reductase, domains 1-3"/>
    <property type="match status" value="1"/>
</dbReference>
<dbReference type="AlphaFoldDB" id="A0A515ET63"/>
<keyword evidence="13" id="KW-1185">Reference proteome</keyword>
<dbReference type="InterPro" id="IPR006657">
    <property type="entry name" value="MoPterin_dinucl-bd_dom"/>
</dbReference>